<proteinExistence type="inferred from homology"/>
<dbReference type="Pfam" id="PF00589">
    <property type="entry name" value="Phage_integrase"/>
    <property type="match status" value="1"/>
</dbReference>
<reference evidence="6" key="1">
    <citation type="submission" date="2016-02" db="EMBL/GenBank/DDBJ databases">
        <authorList>
            <person name="Dunlap C."/>
        </authorList>
    </citation>
    <scope>NUCLEOTIDE SEQUENCE [LARGE SCALE GENOMIC DNA]</scope>
    <source>
        <strain evidence="6">NRRL B-41092</strain>
    </source>
</reference>
<evidence type="ECO:0000256" key="2">
    <source>
        <dbReference type="ARBA" id="ARBA00023125"/>
    </source>
</evidence>
<comment type="caution">
    <text evidence="5">The sequence shown here is derived from an EMBL/GenBank/DDBJ whole genome shotgun (WGS) entry which is preliminary data.</text>
</comment>
<comment type="similarity">
    <text evidence="1">Belongs to the 'phage' integrase family.</text>
</comment>
<evidence type="ECO:0000256" key="1">
    <source>
        <dbReference type="ARBA" id="ARBA00008857"/>
    </source>
</evidence>
<dbReference type="AlphaFoldDB" id="A0A150FBN7"/>
<evidence type="ECO:0000313" key="6">
    <source>
        <dbReference type="Proteomes" id="UP000075430"/>
    </source>
</evidence>
<keyword evidence="3" id="KW-0233">DNA recombination</keyword>
<dbReference type="RefSeq" id="WP_061520169.1">
    <property type="nucleotide sequence ID" value="NZ_JARLZY010000002.1"/>
</dbReference>
<protein>
    <submittedName>
        <fullName evidence="5">Recombinase XerD</fullName>
    </submittedName>
</protein>
<evidence type="ECO:0000313" key="5">
    <source>
        <dbReference type="EMBL" id="KXZ22582.1"/>
    </source>
</evidence>
<dbReference type="EMBL" id="LSBA01000004">
    <property type="protein sequence ID" value="KXZ22582.1"/>
    <property type="molecule type" value="Genomic_DNA"/>
</dbReference>
<dbReference type="PANTHER" id="PTHR30349">
    <property type="entry name" value="PHAGE INTEGRASE-RELATED"/>
    <property type="match status" value="1"/>
</dbReference>
<dbReference type="PANTHER" id="PTHR30349:SF41">
    <property type="entry name" value="INTEGRASE_RECOMBINASE PROTEIN MJ0367-RELATED"/>
    <property type="match status" value="1"/>
</dbReference>
<keyword evidence="2" id="KW-0238">DNA-binding</keyword>
<keyword evidence="6" id="KW-1185">Reference proteome</keyword>
<dbReference type="InterPro" id="IPR002104">
    <property type="entry name" value="Integrase_catalytic"/>
</dbReference>
<dbReference type="GO" id="GO:0006310">
    <property type="term" value="P:DNA recombination"/>
    <property type="evidence" value="ECO:0007669"/>
    <property type="project" value="UniProtKB-KW"/>
</dbReference>
<sequence length="668" mass="79576">MTTNVVTLLNSNSIIDPKLTDYWAADIWEVKDFPYPDKLGRRVGKAKFDFTVIQNPNIRHQMKYYSYYGLSHEYWLLSSYSHGTYNYLLWVWKFISSYHENIQSITEMPYQESFQKYKQFLIANNKPLKGSSRNCISRYIGVYNEFYKFWTDFYDDRPEYKKDCWNVERLGIEFNMSRRDKNINFGNIPSVYRELVKKYMYQILLVQQIITYSTATNIMKKMYLFFDFIAEEHPTWRDLRNLSRIDIERFLLYVRNIEMGGRSYTKNRKPSNRHISECISNVKRLIEYMQRYEWEEAPTIPVKLLIFPEDMPKRKFIRYSDHIKHVPDEIWEQVQQYLHLLEPEIARLIIILEASGFRVSDVCQLNYDCLIRKSDGWWLIGDQRKVRHEKHTVPISEEIVTIIKMQQEYVLSRSQEDDNPNRFLFPVLSGRNKGKAVSQKIVSNALNRLAQNMKILDKDGSIYHFKNHAFRHRYGVTLINNGMNILHVQKLMAHTSPEMTLTYARILDNTLRKEWEKVENAVRLNPYGEVIHADLSEQAEENGLELEWIRHNMDSVRLDHGFCIKSPKLNCDFLEQTLEPPCIKNNCRSFHVDQTFLDYYNSQIIKMESDIELYKKSGRHRSIELIEPKITKYKEIRDSISEGTEILGLSKERREYIGSERKKGGPHG</sequence>
<dbReference type="GO" id="GO:0003677">
    <property type="term" value="F:DNA binding"/>
    <property type="evidence" value="ECO:0007669"/>
    <property type="project" value="UniProtKB-KW"/>
</dbReference>
<evidence type="ECO:0000259" key="4">
    <source>
        <dbReference type="PROSITE" id="PS51898"/>
    </source>
</evidence>
<evidence type="ECO:0000256" key="3">
    <source>
        <dbReference type="ARBA" id="ARBA00023172"/>
    </source>
</evidence>
<dbReference type="GO" id="GO:0015074">
    <property type="term" value="P:DNA integration"/>
    <property type="evidence" value="ECO:0007669"/>
    <property type="project" value="InterPro"/>
</dbReference>
<feature type="domain" description="Tyr recombinase" evidence="4">
    <location>
        <begin position="321"/>
        <end position="516"/>
    </location>
</feature>
<dbReference type="SUPFAM" id="SSF56349">
    <property type="entry name" value="DNA breaking-rejoining enzymes"/>
    <property type="match status" value="1"/>
</dbReference>
<dbReference type="InterPro" id="IPR011010">
    <property type="entry name" value="DNA_brk_join_enz"/>
</dbReference>
<dbReference type="PROSITE" id="PS51898">
    <property type="entry name" value="TYR_RECOMBINASE"/>
    <property type="match status" value="1"/>
</dbReference>
<dbReference type="Proteomes" id="UP000075430">
    <property type="component" value="Unassembled WGS sequence"/>
</dbReference>
<dbReference type="InterPro" id="IPR050090">
    <property type="entry name" value="Tyrosine_recombinase_XerCD"/>
</dbReference>
<gene>
    <name evidence="5" type="ORF">AXI58_07320</name>
</gene>
<name>A0A150FBN7_9BACI</name>
<dbReference type="InterPro" id="IPR013762">
    <property type="entry name" value="Integrase-like_cat_sf"/>
</dbReference>
<dbReference type="Gene3D" id="1.10.443.10">
    <property type="entry name" value="Intergrase catalytic core"/>
    <property type="match status" value="1"/>
</dbReference>
<organism evidence="5 6">
    <name type="scientific">Bacillus nakamurai</name>
    <dbReference type="NCBI Taxonomy" id="1793963"/>
    <lineage>
        <taxon>Bacteria</taxon>
        <taxon>Bacillati</taxon>
        <taxon>Bacillota</taxon>
        <taxon>Bacilli</taxon>
        <taxon>Bacillales</taxon>
        <taxon>Bacillaceae</taxon>
        <taxon>Bacillus</taxon>
    </lineage>
</organism>
<accession>A0A150FBN7</accession>
<dbReference type="OrthoDB" id="568347at2"/>
<dbReference type="STRING" id="1793963.AXI58_07320"/>